<dbReference type="KEGG" id="kse:Ksed_13390"/>
<dbReference type="EMBL" id="CP001686">
    <property type="protein sequence ID" value="ACV06368.1"/>
    <property type="molecule type" value="Genomic_DNA"/>
</dbReference>
<organism evidence="2 3">
    <name type="scientific">Kytococcus sedentarius (strain ATCC 14392 / DSM 20547 / JCM 11482 / CCUG 33030 / NBRC 15357 / NCTC 11040 / CCM 314 / 541)</name>
    <name type="common">Micrococcus sedentarius</name>
    <dbReference type="NCBI Taxonomy" id="478801"/>
    <lineage>
        <taxon>Bacteria</taxon>
        <taxon>Bacillati</taxon>
        <taxon>Actinomycetota</taxon>
        <taxon>Actinomycetes</taxon>
        <taxon>Micrococcales</taxon>
        <taxon>Kytococcaceae</taxon>
        <taxon>Kytococcus</taxon>
    </lineage>
</organism>
<dbReference type="STRING" id="478801.Ksed_13390"/>
<evidence type="ECO:0000313" key="2">
    <source>
        <dbReference type="EMBL" id="ACV06368.1"/>
    </source>
</evidence>
<dbReference type="RefSeq" id="WP_015779313.1">
    <property type="nucleotide sequence ID" value="NC_013169.1"/>
</dbReference>
<name>C7NHL1_KYTSD</name>
<dbReference type="SUPFAM" id="SSF82649">
    <property type="entry name" value="SufE/NifU"/>
    <property type="match status" value="1"/>
</dbReference>
<proteinExistence type="predicted"/>
<reference evidence="2 3" key="1">
    <citation type="journal article" date="2009" name="Stand. Genomic Sci.">
        <title>Complete genome sequence of Kytococcus sedentarius type strain (541).</title>
        <authorList>
            <person name="Sims D."/>
            <person name="Brettin T."/>
            <person name="Detter J.C."/>
            <person name="Han C."/>
            <person name="Lapidus A."/>
            <person name="Copeland A."/>
            <person name="Glavina Del Rio T."/>
            <person name="Nolan M."/>
            <person name="Chen F."/>
            <person name="Lucas S."/>
            <person name="Tice H."/>
            <person name="Cheng J.F."/>
            <person name="Bruce D."/>
            <person name="Goodwin L."/>
            <person name="Pitluck S."/>
            <person name="Ovchinnikova G."/>
            <person name="Pati A."/>
            <person name="Ivanova N."/>
            <person name="Mavrommatis K."/>
            <person name="Chen A."/>
            <person name="Palaniappan K."/>
            <person name="D'haeseleer P."/>
            <person name="Chain P."/>
            <person name="Bristow J."/>
            <person name="Eisen J.A."/>
            <person name="Markowitz V."/>
            <person name="Hugenholtz P."/>
            <person name="Schneider S."/>
            <person name="Goker M."/>
            <person name="Pukall R."/>
            <person name="Kyrpides N.C."/>
            <person name="Klenk H.P."/>
        </authorList>
    </citation>
    <scope>NUCLEOTIDE SEQUENCE [LARGE SCALE GENOMIC DNA]</scope>
    <source>
        <strain evidence="3">ATCC 14392 / DSM 20547 / JCM 11482 / CCUG 33030 / NBRC 15357 / NCTC 11040 / CCM 314 / 541</strain>
    </source>
</reference>
<dbReference type="GO" id="GO:0005506">
    <property type="term" value="F:iron ion binding"/>
    <property type="evidence" value="ECO:0007669"/>
    <property type="project" value="InterPro"/>
</dbReference>
<keyword evidence="3" id="KW-1185">Reference proteome</keyword>
<dbReference type="Pfam" id="PF01592">
    <property type="entry name" value="NifU_N"/>
    <property type="match status" value="1"/>
</dbReference>
<dbReference type="GO" id="GO:0051536">
    <property type="term" value="F:iron-sulfur cluster binding"/>
    <property type="evidence" value="ECO:0007669"/>
    <property type="project" value="InterPro"/>
</dbReference>
<protein>
    <submittedName>
        <fullName evidence="2">SUF system FeS assembly protein, NifU family</fullName>
    </submittedName>
</protein>
<dbReference type="eggNOG" id="COG0822">
    <property type="taxonomic scope" value="Bacteria"/>
</dbReference>
<accession>C7NHL1</accession>
<dbReference type="CDD" id="cd06664">
    <property type="entry name" value="IscU_like"/>
    <property type="match status" value="1"/>
</dbReference>
<gene>
    <name evidence="2" type="ordered locus">Ksed_13390</name>
</gene>
<evidence type="ECO:0000259" key="1">
    <source>
        <dbReference type="Pfam" id="PF01592"/>
    </source>
</evidence>
<dbReference type="Proteomes" id="UP000006666">
    <property type="component" value="Chromosome"/>
</dbReference>
<dbReference type="GO" id="GO:0016226">
    <property type="term" value="P:iron-sulfur cluster assembly"/>
    <property type="evidence" value="ECO:0007669"/>
    <property type="project" value="InterPro"/>
</dbReference>
<sequence length="163" mass="17257">MDLYAEIILDHSKNPQNAGLREPYEAEVHHVNTSCGDEVTVRVHVDTSTEPPRIVDVSYDAMGCSISTASTSVMTEETIGHDATEVAGSLAEMRKMLTSRGQYGGDEELIGDGVAFAGVSQYPARVKCALLGWTALTDALARAGVDITGSKQDSEVPTNGAQA</sequence>
<feature type="domain" description="NIF system FeS cluster assembly NifU N-terminal" evidence="1">
    <location>
        <begin position="4"/>
        <end position="128"/>
    </location>
</feature>
<dbReference type="PANTHER" id="PTHR10093">
    <property type="entry name" value="IRON-SULFUR CLUSTER ASSEMBLY ENZYME NIFU HOMOLOG"/>
    <property type="match status" value="1"/>
</dbReference>
<dbReference type="InterPro" id="IPR002871">
    <property type="entry name" value="NIF_FeS_clus_asmbl_NifU_N"/>
</dbReference>
<dbReference type="Gene3D" id="3.90.1010.10">
    <property type="match status" value="1"/>
</dbReference>
<dbReference type="HOGENOM" id="CLU_079283_4_0_11"/>
<evidence type="ECO:0000313" key="3">
    <source>
        <dbReference type="Proteomes" id="UP000006666"/>
    </source>
</evidence>
<dbReference type="NCBIfam" id="TIGR01994">
    <property type="entry name" value="SUF_scaf_2"/>
    <property type="match status" value="1"/>
</dbReference>
<dbReference type="AlphaFoldDB" id="C7NHL1"/>